<accession>A0AAV9E4W3</accession>
<proteinExistence type="predicted"/>
<organism evidence="2 3">
    <name type="scientific">Acorus calamus</name>
    <name type="common">Sweet flag</name>
    <dbReference type="NCBI Taxonomy" id="4465"/>
    <lineage>
        <taxon>Eukaryota</taxon>
        <taxon>Viridiplantae</taxon>
        <taxon>Streptophyta</taxon>
        <taxon>Embryophyta</taxon>
        <taxon>Tracheophyta</taxon>
        <taxon>Spermatophyta</taxon>
        <taxon>Magnoliopsida</taxon>
        <taxon>Liliopsida</taxon>
        <taxon>Acoraceae</taxon>
        <taxon>Acorus</taxon>
    </lineage>
</organism>
<dbReference type="Proteomes" id="UP001180020">
    <property type="component" value="Unassembled WGS sequence"/>
</dbReference>
<protein>
    <recommendedName>
        <fullName evidence="1">Reverse transcriptase zinc-binding domain-containing protein</fullName>
    </recommendedName>
</protein>
<evidence type="ECO:0000313" key="3">
    <source>
        <dbReference type="Proteomes" id="UP001180020"/>
    </source>
</evidence>
<name>A0AAV9E4W3_ACOCL</name>
<reference evidence="2" key="1">
    <citation type="journal article" date="2023" name="Nat. Commun.">
        <title>Diploid and tetraploid genomes of Acorus and the evolution of monocots.</title>
        <authorList>
            <person name="Ma L."/>
            <person name="Liu K.W."/>
            <person name="Li Z."/>
            <person name="Hsiao Y.Y."/>
            <person name="Qi Y."/>
            <person name="Fu T."/>
            <person name="Tang G.D."/>
            <person name="Zhang D."/>
            <person name="Sun W.H."/>
            <person name="Liu D.K."/>
            <person name="Li Y."/>
            <person name="Chen G.Z."/>
            <person name="Liu X.D."/>
            <person name="Liao X.Y."/>
            <person name="Jiang Y.T."/>
            <person name="Yu X."/>
            <person name="Hao Y."/>
            <person name="Huang J."/>
            <person name="Zhao X.W."/>
            <person name="Ke S."/>
            <person name="Chen Y.Y."/>
            <person name="Wu W.L."/>
            <person name="Hsu J.L."/>
            <person name="Lin Y.F."/>
            <person name="Huang M.D."/>
            <person name="Li C.Y."/>
            <person name="Huang L."/>
            <person name="Wang Z.W."/>
            <person name="Zhao X."/>
            <person name="Zhong W.Y."/>
            <person name="Peng D.H."/>
            <person name="Ahmad S."/>
            <person name="Lan S."/>
            <person name="Zhang J.S."/>
            <person name="Tsai W.C."/>
            <person name="Van de Peer Y."/>
            <person name="Liu Z.J."/>
        </authorList>
    </citation>
    <scope>NUCLEOTIDE SEQUENCE</scope>
    <source>
        <strain evidence="2">CP</strain>
    </source>
</reference>
<feature type="domain" description="Reverse transcriptase zinc-binding" evidence="1">
    <location>
        <begin position="123"/>
        <end position="210"/>
    </location>
</feature>
<dbReference type="PANTHER" id="PTHR36617">
    <property type="entry name" value="PROTEIN, PUTATIVE-RELATED"/>
    <property type="match status" value="1"/>
</dbReference>
<gene>
    <name evidence="2" type="ORF">QJS10_CPA09g00770</name>
</gene>
<keyword evidence="3" id="KW-1185">Reference proteome</keyword>
<reference evidence="2" key="2">
    <citation type="submission" date="2023-06" db="EMBL/GenBank/DDBJ databases">
        <authorList>
            <person name="Ma L."/>
            <person name="Liu K.-W."/>
            <person name="Li Z."/>
            <person name="Hsiao Y.-Y."/>
            <person name="Qi Y."/>
            <person name="Fu T."/>
            <person name="Tang G."/>
            <person name="Zhang D."/>
            <person name="Sun W.-H."/>
            <person name="Liu D.-K."/>
            <person name="Li Y."/>
            <person name="Chen G.-Z."/>
            <person name="Liu X.-D."/>
            <person name="Liao X.-Y."/>
            <person name="Jiang Y.-T."/>
            <person name="Yu X."/>
            <person name="Hao Y."/>
            <person name="Huang J."/>
            <person name="Zhao X.-W."/>
            <person name="Ke S."/>
            <person name="Chen Y.-Y."/>
            <person name="Wu W.-L."/>
            <person name="Hsu J.-L."/>
            <person name="Lin Y.-F."/>
            <person name="Huang M.-D."/>
            <person name="Li C.-Y."/>
            <person name="Huang L."/>
            <person name="Wang Z.-W."/>
            <person name="Zhao X."/>
            <person name="Zhong W.-Y."/>
            <person name="Peng D.-H."/>
            <person name="Ahmad S."/>
            <person name="Lan S."/>
            <person name="Zhang J.-S."/>
            <person name="Tsai W.-C."/>
            <person name="Van De Peer Y."/>
            <person name="Liu Z.-J."/>
        </authorList>
    </citation>
    <scope>NUCLEOTIDE SEQUENCE</scope>
    <source>
        <strain evidence="2">CP</strain>
        <tissue evidence="2">Leaves</tissue>
    </source>
</reference>
<evidence type="ECO:0000259" key="1">
    <source>
        <dbReference type="Pfam" id="PF13966"/>
    </source>
</evidence>
<sequence>MNARTSQICKGLFADRDDMESAIEWKVGNGASVHFWKDRWSGVEKLCDLVPDIYRLANKKEGTVGEFYQLEDGAWSIELSRAKLTVDETRQFTVLLERLGLHNLHASEEDQYRWKFKRSGMHSVKSAYNRWSTEQAGGSRSSAKFAQTWRPKIPLKIKVFVWFLFLERLMTRAYRARWAPEDSTVCALCSGATETAEHLFCTCEVAREFWSLVGRFTGLQTTFHTVEELWVAGKAIKRANDNSMAAVVSQSIVPAGAWTIWKTRNKAIFKGTRVYQENMWDMFRGCMSDWGRHIARAGEVQFREGAMCITG</sequence>
<dbReference type="Pfam" id="PF13966">
    <property type="entry name" value="zf-RVT"/>
    <property type="match status" value="1"/>
</dbReference>
<dbReference type="PANTHER" id="PTHR36617:SF15">
    <property type="entry name" value="REVERSE TRANSCRIPTASE ZINC-BINDING DOMAIN-CONTAINING PROTEIN"/>
    <property type="match status" value="1"/>
</dbReference>
<dbReference type="InterPro" id="IPR026960">
    <property type="entry name" value="RVT-Znf"/>
</dbReference>
<dbReference type="AlphaFoldDB" id="A0AAV9E4W3"/>
<comment type="caution">
    <text evidence="2">The sequence shown here is derived from an EMBL/GenBank/DDBJ whole genome shotgun (WGS) entry which is preliminary data.</text>
</comment>
<dbReference type="EMBL" id="JAUJYO010000009">
    <property type="protein sequence ID" value="KAK1307968.1"/>
    <property type="molecule type" value="Genomic_DNA"/>
</dbReference>
<evidence type="ECO:0000313" key="2">
    <source>
        <dbReference type="EMBL" id="KAK1307968.1"/>
    </source>
</evidence>